<dbReference type="STRING" id="1111454.HMPREF1250_1497"/>
<evidence type="ECO:0000313" key="12">
    <source>
        <dbReference type="EMBL" id="ERT56479.1"/>
    </source>
</evidence>
<keyword evidence="7" id="KW-0653">Protein transport</keyword>
<keyword evidence="8" id="KW-1133">Transmembrane helix</keyword>
<dbReference type="InterPro" id="IPR006260">
    <property type="entry name" value="TonB/TolA_C"/>
</dbReference>
<dbReference type="Gene3D" id="3.30.1150.10">
    <property type="match status" value="1"/>
</dbReference>
<dbReference type="eggNOG" id="COG0810">
    <property type="taxonomic scope" value="Bacteria"/>
</dbReference>
<evidence type="ECO:0000256" key="7">
    <source>
        <dbReference type="ARBA" id="ARBA00022927"/>
    </source>
</evidence>
<dbReference type="PANTHER" id="PTHR33446:SF2">
    <property type="entry name" value="PROTEIN TONB"/>
    <property type="match status" value="1"/>
</dbReference>
<reference evidence="12 13" key="1">
    <citation type="submission" date="2013-09" db="EMBL/GenBank/DDBJ databases">
        <authorList>
            <person name="Durkin A.S."/>
            <person name="Haft D.R."/>
            <person name="McCorrison J."/>
            <person name="Torralba M."/>
            <person name="Gillis M."/>
            <person name="Haft D.H."/>
            <person name="Methe B."/>
            <person name="Sutton G."/>
            <person name="Nelson K.E."/>
        </authorList>
    </citation>
    <scope>NUCLEOTIDE SEQUENCE [LARGE SCALE GENOMIC DNA]</scope>
    <source>
        <strain evidence="12 13">BV3C16-1</strain>
    </source>
</reference>
<dbReference type="EMBL" id="AWXA01000062">
    <property type="protein sequence ID" value="ERT56479.1"/>
    <property type="molecule type" value="Genomic_DNA"/>
</dbReference>
<dbReference type="PROSITE" id="PS52015">
    <property type="entry name" value="TONB_CTD"/>
    <property type="match status" value="1"/>
</dbReference>
<dbReference type="Pfam" id="PF03544">
    <property type="entry name" value="TonB_C"/>
    <property type="match status" value="1"/>
</dbReference>
<protein>
    <submittedName>
        <fullName evidence="12">TonB protein, C-terminal domain protein</fullName>
    </submittedName>
</protein>
<dbReference type="InterPro" id="IPR037682">
    <property type="entry name" value="TonB_C"/>
</dbReference>
<evidence type="ECO:0000256" key="10">
    <source>
        <dbReference type="SAM" id="MobiDB-lite"/>
    </source>
</evidence>
<evidence type="ECO:0000256" key="1">
    <source>
        <dbReference type="ARBA" id="ARBA00004383"/>
    </source>
</evidence>
<keyword evidence="4" id="KW-1003">Cell membrane</keyword>
<name>U7UC99_9FIRM</name>
<dbReference type="GO" id="GO:0098797">
    <property type="term" value="C:plasma membrane protein complex"/>
    <property type="evidence" value="ECO:0007669"/>
    <property type="project" value="TreeGrafter"/>
</dbReference>
<evidence type="ECO:0000256" key="5">
    <source>
        <dbReference type="ARBA" id="ARBA00022519"/>
    </source>
</evidence>
<evidence type="ECO:0000313" key="13">
    <source>
        <dbReference type="Proteomes" id="UP000017090"/>
    </source>
</evidence>
<dbReference type="SUPFAM" id="SSF74653">
    <property type="entry name" value="TolA/TonB C-terminal domain"/>
    <property type="match status" value="1"/>
</dbReference>
<dbReference type="PATRIC" id="fig|1111454.3.peg.2138"/>
<sequence>MKNLSWMKAYTASVILHLLLIGIGVVVFSGTVMEKEQLYVIDLQTGEVISQGSGHAGGGGGSAVDFPEPLKAEDVEKRLAEVEKTQPVAPSPAPPAVPETATGSQQTPAASEAHGEGSGAGSGEGSGLGAGQGNGSGDGQGNGQGYGEGSGSGQGSGDGNVSGTGTQPFDVEGFWGAVNGNKQYPPMAIKRHLEGTVIIMTTLDGGGNCLGVSVAASSGHDILDNAAVKAAYAACPFPNASGRTVTVQTSVHFGLNE</sequence>
<feature type="domain" description="TonB C-terminal" evidence="11">
    <location>
        <begin position="169"/>
        <end position="257"/>
    </location>
</feature>
<dbReference type="NCBIfam" id="TIGR01352">
    <property type="entry name" value="tonB_Cterm"/>
    <property type="match status" value="1"/>
</dbReference>
<keyword evidence="13" id="KW-1185">Reference proteome</keyword>
<organism evidence="12 13">
    <name type="scientific">Megasphaera vaginalis</name>
    <name type="common">ex Srinivasan et al. 2021</name>
    <dbReference type="NCBI Taxonomy" id="1111454"/>
    <lineage>
        <taxon>Bacteria</taxon>
        <taxon>Bacillati</taxon>
        <taxon>Bacillota</taxon>
        <taxon>Negativicutes</taxon>
        <taxon>Veillonellales</taxon>
        <taxon>Veillonellaceae</taxon>
        <taxon>Megasphaera</taxon>
    </lineage>
</organism>
<dbReference type="Proteomes" id="UP000017090">
    <property type="component" value="Unassembled WGS sequence"/>
</dbReference>
<dbReference type="GO" id="GO:0015031">
    <property type="term" value="P:protein transport"/>
    <property type="evidence" value="ECO:0007669"/>
    <property type="project" value="UniProtKB-KW"/>
</dbReference>
<evidence type="ECO:0000256" key="9">
    <source>
        <dbReference type="ARBA" id="ARBA00023136"/>
    </source>
</evidence>
<evidence type="ECO:0000256" key="2">
    <source>
        <dbReference type="ARBA" id="ARBA00006555"/>
    </source>
</evidence>
<comment type="subcellular location">
    <subcellularLocation>
        <location evidence="1">Cell inner membrane</location>
        <topology evidence="1">Single-pass membrane protein</topology>
        <orientation evidence="1">Periplasmic side</orientation>
    </subcellularLocation>
</comment>
<accession>U7UC99</accession>
<dbReference type="InterPro" id="IPR051045">
    <property type="entry name" value="TonB-dependent_transducer"/>
</dbReference>
<dbReference type="GO" id="GO:0055085">
    <property type="term" value="P:transmembrane transport"/>
    <property type="evidence" value="ECO:0007669"/>
    <property type="project" value="InterPro"/>
</dbReference>
<feature type="region of interest" description="Disordered" evidence="10">
    <location>
        <begin position="82"/>
        <end position="168"/>
    </location>
</feature>
<gene>
    <name evidence="12" type="ORF">HMPREF1250_1497</name>
</gene>
<comment type="similarity">
    <text evidence="2">Belongs to the TonB family.</text>
</comment>
<keyword evidence="5" id="KW-0997">Cell inner membrane</keyword>
<dbReference type="GO" id="GO:0031992">
    <property type="term" value="F:energy transducer activity"/>
    <property type="evidence" value="ECO:0007669"/>
    <property type="project" value="TreeGrafter"/>
</dbReference>
<comment type="caution">
    <text evidence="12">The sequence shown here is derived from an EMBL/GenBank/DDBJ whole genome shotgun (WGS) entry which is preliminary data.</text>
</comment>
<keyword evidence="6" id="KW-0812">Transmembrane</keyword>
<evidence type="ECO:0000259" key="11">
    <source>
        <dbReference type="PROSITE" id="PS52015"/>
    </source>
</evidence>
<dbReference type="RefSeq" id="WP_023054642.1">
    <property type="nucleotide sequence ID" value="NZ_AWXA01000062.1"/>
</dbReference>
<dbReference type="PANTHER" id="PTHR33446">
    <property type="entry name" value="PROTEIN TONB-RELATED"/>
    <property type="match status" value="1"/>
</dbReference>
<proteinExistence type="inferred from homology"/>
<dbReference type="AlphaFoldDB" id="U7UC99"/>
<keyword evidence="3" id="KW-0813">Transport</keyword>
<feature type="compositionally biased region" description="Gly residues" evidence="10">
    <location>
        <begin position="116"/>
        <end position="162"/>
    </location>
</feature>
<evidence type="ECO:0000256" key="6">
    <source>
        <dbReference type="ARBA" id="ARBA00022692"/>
    </source>
</evidence>
<keyword evidence="9" id="KW-0472">Membrane</keyword>
<evidence type="ECO:0000256" key="8">
    <source>
        <dbReference type="ARBA" id="ARBA00022989"/>
    </source>
</evidence>
<evidence type="ECO:0000256" key="3">
    <source>
        <dbReference type="ARBA" id="ARBA00022448"/>
    </source>
</evidence>
<evidence type="ECO:0000256" key="4">
    <source>
        <dbReference type="ARBA" id="ARBA00022475"/>
    </source>
</evidence>